<protein>
    <recommendedName>
        <fullName evidence="4">TRAP transporter small permease</fullName>
    </recommendedName>
</protein>
<feature type="transmembrane region" description="Helical" evidence="1">
    <location>
        <begin position="69"/>
        <end position="87"/>
    </location>
</feature>
<keyword evidence="1" id="KW-1133">Transmembrane helix</keyword>
<evidence type="ECO:0000313" key="2">
    <source>
        <dbReference type="EMBL" id="TBW48734.1"/>
    </source>
</evidence>
<name>A0ABY1ZF71_9GAMM</name>
<organism evidence="2 3">
    <name type="scientific">Marinobacter halodurans</name>
    <dbReference type="NCBI Taxonomy" id="2528979"/>
    <lineage>
        <taxon>Bacteria</taxon>
        <taxon>Pseudomonadati</taxon>
        <taxon>Pseudomonadota</taxon>
        <taxon>Gammaproteobacteria</taxon>
        <taxon>Pseudomonadales</taxon>
        <taxon>Marinobacteraceae</taxon>
        <taxon>Marinobacter</taxon>
    </lineage>
</organism>
<accession>A0ABY1ZF71</accession>
<dbReference type="Proteomes" id="UP000313645">
    <property type="component" value="Unassembled WGS sequence"/>
</dbReference>
<dbReference type="EMBL" id="SJDL01000046">
    <property type="protein sequence ID" value="TBW48734.1"/>
    <property type="molecule type" value="Genomic_DNA"/>
</dbReference>
<proteinExistence type="predicted"/>
<sequence length="97" mass="11007">MEHVEAVDVEEHRLTSPTRHIDPDGLAVIVGIATACLSIAALFMVNLQYIWPNLAQQVGQPLPYEHKLWLLPTSIMLLFASLVWIMGHLRTSRREVH</sequence>
<dbReference type="RefSeq" id="WP_131483822.1">
    <property type="nucleotide sequence ID" value="NZ_SJDL01000046.1"/>
</dbReference>
<evidence type="ECO:0008006" key="4">
    <source>
        <dbReference type="Google" id="ProtNLM"/>
    </source>
</evidence>
<keyword evidence="1" id="KW-0472">Membrane</keyword>
<keyword evidence="3" id="KW-1185">Reference proteome</keyword>
<gene>
    <name evidence="2" type="ORF">EZI54_20810</name>
</gene>
<feature type="transmembrane region" description="Helical" evidence="1">
    <location>
        <begin position="26"/>
        <end position="49"/>
    </location>
</feature>
<evidence type="ECO:0000256" key="1">
    <source>
        <dbReference type="SAM" id="Phobius"/>
    </source>
</evidence>
<keyword evidence="1" id="KW-0812">Transmembrane</keyword>
<evidence type="ECO:0000313" key="3">
    <source>
        <dbReference type="Proteomes" id="UP000313645"/>
    </source>
</evidence>
<reference evidence="2 3" key="1">
    <citation type="submission" date="2019-02" db="EMBL/GenBank/DDBJ databases">
        <title>Marinobacter halodurans sp. nov., a marine bacterium isolated from sea tidal flat.</title>
        <authorList>
            <person name="Yoo Y."/>
            <person name="Lee D.W."/>
            <person name="Kim B.S."/>
            <person name="Kim J.-J."/>
        </authorList>
    </citation>
    <scope>NUCLEOTIDE SEQUENCE [LARGE SCALE GENOMIC DNA]</scope>
    <source>
        <strain evidence="2 3">YJ-S3-2</strain>
    </source>
</reference>
<comment type="caution">
    <text evidence="2">The sequence shown here is derived from an EMBL/GenBank/DDBJ whole genome shotgun (WGS) entry which is preliminary data.</text>
</comment>